<dbReference type="EMBL" id="MHSS01000013">
    <property type="protein sequence ID" value="OHA47812.1"/>
    <property type="molecule type" value="Genomic_DNA"/>
</dbReference>
<evidence type="ECO:0000313" key="3">
    <source>
        <dbReference type="Proteomes" id="UP000177629"/>
    </source>
</evidence>
<name>A0A1G2PJK8_9BACT</name>
<accession>A0A1G2PJK8</accession>
<dbReference type="Proteomes" id="UP000177629">
    <property type="component" value="Unassembled WGS sequence"/>
</dbReference>
<sequence>MFRKRLGLAQLEQAVAEMEAGGVTPTRDTITVAAAICNAVGVPVTARQEAEAEIAVQQSAAQAARSRASLVRKQARARAEALQRQIEKVQQQGEAQVSELQRSANQSDARAGQVHNLLNLL</sequence>
<keyword evidence="1" id="KW-0175">Coiled coil</keyword>
<reference evidence="2 3" key="1">
    <citation type="journal article" date="2016" name="Nat. Commun.">
        <title>Thousands of microbial genomes shed light on interconnected biogeochemical processes in an aquifer system.</title>
        <authorList>
            <person name="Anantharaman K."/>
            <person name="Brown C.T."/>
            <person name="Hug L.A."/>
            <person name="Sharon I."/>
            <person name="Castelle C.J."/>
            <person name="Probst A.J."/>
            <person name="Thomas B.C."/>
            <person name="Singh A."/>
            <person name="Wilkins M.J."/>
            <person name="Karaoz U."/>
            <person name="Brodie E.L."/>
            <person name="Williams K.H."/>
            <person name="Hubbard S.S."/>
            <person name="Banfield J.F."/>
        </authorList>
    </citation>
    <scope>NUCLEOTIDE SEQUENCE [LARGE SCALE GENOMIC DNA]</scope>
</reference>
<protein>
    <submittedName>
        <fullName evidence="2">Uncharacterized protein</fullName>
    </submittedName>
</protein>
<organism evidence="2 3">
    <name type="scientific">Candidatus Terrybacteria bacterium RIFCSPHIGHO2_01_FULL_48_17</name>
    <dbReference type="NCBI Taxonomy" id="1802362"/>
    <lineage>
        <taxon>Bacteria</taxon>
        <taxon>Candidatus Terryibacteriota</taxon>
    </lineage>
</organism>
<evidence type="ECO:0000256" key="1">
    <source>
        <dbReference type="SAM" id="Coils"/>
    </source>
</evidence>
<feature type="coiled-coil region" evidence="1">
    <location>
        <begin position="47"/>
        <end position="99"/>
    </location>
</feature>
<evidence type="ECO:0000313" key="2">
    <source>
        <dbReference type="EMBL" id="OHA47812.1"/>
    </source>
</evidence>
<proteinExistence type="predicted"/>
<dbReference type="STRING" id="1802362.A2806_02060"/>
<gene>
    <name evidence="2" type="ORF">A2806_02060</name>
</gene>
<comment type="caution">
    <text evidence="2">The sequence shown here is derived from an EMBL/GenBank/DDBJ whole genome shotgun (WGS) entry which is preliminary data.</text>
</comment>
<dbReference type="AlphaFoldDB" id="A0A1G2PJK8"/>